<proteinExistence type="predicted"/>
<reference evidence="5 6" key="1">
    <citation type="submission" date="2016-01" db="EMBL/GenBank/DDBJ databases">
        <authorList>
            <person name="Oliw E.H."/>
        </authorList>
    </citation>
    <scope>NUCLEOTIDE SEQUENCE [LARGE SCALE GENOMIC DNA]</scope>
    <source>
        <strain evidence="5 6">KA00635</strain>
    </source>
</reference>
<dbReference type="InterPro" id="IPR027417">
    <property type="entry name" value="P-loop_NTPase"/>
</dbReference>
<dbReference type="InterPro" id="IPR017871">
    <property type="entry name" value="ABC_transporter-like_CS"/>
</dbReference>
<protein>
    <submittedName>
        <fullName evidence="5">ABC transporter, ATP-binding protein</fullName>
    </submittedName>
</protein>
<keyword evidence="2" id="KW-0547">Nucleotide-binding</keyword>
<evidence type="ECO:0000256" key="2">
    <source>
        <dbReference type="ARBA" id="ARBA00022741"/>
    </source>
</evidence>
<dbReference type="EMBL" id="LSCQ01000035">
    <property type="protein sequence ID" value="KXB36884.1"/>
    <property type="molecule type" value="Genomic_DNA"/>
</dbReference>
<gene>
    <name evidence="5" type="ORF">HMPREF3187_00678</name>
</gene>
<evidence type="ECO:0000256" key="3">
    <source>
        <dbReference type="ARBA" id="ARBA00022840"/>
    </source>
</evidence>
<keyword evidence="3 5" id="KW-0067">ATP-binding</keyword>
<dbReference type="PROSITE" id="PS50893">
    <property type="entry name" value="ABC_TRANSPORTER_2"/>
    <property type="match status" value="1"/>
</dbReference>
<accession>A0A133Y113</accession>
<evidence type="ECO:0000256" key="1">
    <source>
        <dbReference type="ARBA" id="ARBA00022448"/>
    </source>
</evidence>
<name>A0A133Y113_9LACT</name>
<evidence type="ECO:0000259" key="4">
    <source>
        <dbReference type="PROSITE" id="PS50893"/>
    </source>
</evidence>
<dbReference type="PROSITE" id="PS00211">
    <property type="entry name" value="ABC_TRANSPORTER_1"/>
    <property type="match status" value="1"/>
</dbReference>
<dbReference type="PANTHER" id="PTHR42788:SF19">
    <property type="entry name" value="ALIPHATIC SULFONATES IMPORT ATP-BINDING PROTEIN SSUB 2"/>
    <property type="match status" value="1"/>
</dbReference>
<dbReference type="PANTHER" id="PTHR42788">
    <property type="entry name" value="TAURINE IMPORT ATP-BINDING PROTEIN-RELATED"/>
    <property type="match status" value="1"/>
</dbReference>
<dbReference type="InterPro" id="IPR003439">
    <property type="entry name" value="ABC_transporter-like_ATP-bd"/>
</dbReference>
<dbReference type="InterPro" id="IPR003593">
    <property type="entry name" value="AAA+_ATPase"/>
</dbReference>
<comment type="caution">
    <text evidence="5">The sequence shown here is derived from an EMBL/GenBank/DDBJ whole genome shotgun (WGS) entry which is preliminary data.</text>
</comment>
<dbReference type="Pfam" id="PF00005">
    <property type="entry name" value="ABC_tran"/>
    <property type="match status" value="1"/>
</dbReference>
<feature type="domain" description="ABC transporter" evidence="4">
    <location>
        <begin position="15"/>
        <end position="228"/>
    </location>
</feature>
<organism evidence="5 6">
    <name type="scientific">Aerococcus christensenii</name>
    <dbReference type="NCBI Taxonomy" id="87541"/>
    <lineage>
        <taxon>Bacteria</taxon>
        <taxon>Bacillati</taxon>
        <taxon>Bacillota</taxon>
        <taxon>Bacilli</taxon>
        <taxon>Lactobacillales</taxon>
        <taxon>Aerococcaceae</taxon>
        <taxon>Aerococcus</taxon>
    </lineage>
</organism>
<dbReference type="AlphaFoldDB" id="A0A133Y113"/>
<keyword evidence="1" id="KW-0813">Transport</keyword>
<dbReference type="SMART" id="SM00382">
    <property type="entry name" value="AAA"/>
    <property type="match status" value="1"/>
</dbReference>
<dbReference type="SUPFAM" id="SSF52540">
    <property type="entry name" value="P-loop containing nucleoside triphosphate hydrolases"/>
    <property type="match status" value="1"/>
</dbReference>
<evidence type="ECO:0000313" key="5">
    <source>
        <dbReference type="EMBL" id="KXB36884.1"/>
    </source>
</evidence>
<dbReference type="Gene3D" id="3.40.50.300">
    <property type="entry name" value="P-loop containing nucleotide triphosphate hydrolases"/>
    <property type="match status" value="1"/>
</dbReference>
<dbReference type="PATRIC" id="fig|87541.4.peg.677"/>
<dbReference type="Proteomes" id="UP000070422">
    <property type="component" value="Unassembled WGS sequence"/>
</dbReference>
<evidence type="ECO:0000313" key="6">
    <source>
        <dbReference type="Proteomes" id="UP000070422"/>
    </source>
</evidence>
<dbReference type="STRING" id="87541.AWM71_07485"/>
<dbReference type="GO" id="GO:0005524">
    <property type="term" value="F:ATP binding"/>
    <property type="evidence" value="ECO:0007669"/>
    <property type="project" value="UniProtKB-KW"/>
</dbReference>
<dbReference type="OrthoDB" id="9802264at2"/>
<sequence length="229" mass="25790">MRKWFIMASNSHPLLVAKNVSVKYPGASQSIFSHINLTVHSGQHISLMGASGSGKSTFLRLVCGLQRPTEGTIYFEGKELIEPTREIGISFQNNSLFPWKTVKENILLPKKLAKEEVSAEDLEWVIHQMEIENIMNRYPLTLSGGQIQRVSLARSILQKPKLLLLDEPFSALDSTTSRNCQSLLEEALMKKSIALILVTHSEEQAFRFGEQIIEFNKDESGGITYVRKN</sequence>
<dbReference type="InterPro" id="IPR050166">
    <property type="entry name" value="ABC_transporter_ATP-bind"/>
</dbReference>
<dbReference type="GO" id="GO:0016887">
    <property type="term" value="F:ATP hydrolysis activity"/>
    <property type="evidence" value="ECO:0007669"/>
    <property type="project" value="InterPro"/>
</dbReference>